<dbReference type="PANTHER" id="PTHR37950">
    <property type="entry name" value="4-HYDROXYPHENYLACETATE CATABOLISM PROTEIN"/>
    <property type="match status" value="1"/>
</dbReference>
<dbReference type="PANTHER" id="PTHR37950:SF1">
    <property type="entry name" value="4-HYDROXYPHENYLACETATE CATABOLISM PROTEIN"/>
    <property type="match status" value="1"/>
</dbReference>
<evidence type="ECO:0000313" key="2">
    <source>
        <dbReference type="Proteomes" id="UP000664109"/>
    </source>
</evidence>
<dbReference type="GO" id="GO:0016853">
    <property type="term" value="F:isomerase activity"/>
    <property type="evidence" value="ECO:0007669"/>
    <property type="project" value="UniProtKB-KW"/>
</dbReference>
<dbReference type="InterPro" id="IPR004220">
    <property type="entry name" value="5-COMe_2-OHmuconate_Isoase"/>
</dbReference>
<gene>
    <name evidence="1" type="ORF">JE024_25100</name>
</gene>
<keyword evidence="2" id="KW-1185">Reference proteome</keyword>
<proteinExistence type="predicted"/>
<dbReference type="InterPro" id="IPR014347">
    <property type="entry name" value="Tautomerase/MIF_sf"/>
</dbReference>
<comment type="caution">
    <text evidence="1">The sequence shown here is derived from an EMBL/GenBank/DDBJ whole genome shotgun (WGS) entry which is preliminary data.</text>
</comment>
<keyword evidence="1" id="KW-0413">Isomerase</keyword>
<dbReference type="EMBL" id="JAFEJA010000001">
    <property type="protein sequence ID" value="MBM9621951.1"/>
    <property type="molecule type" value="Genomic_DNA"/>
</dbReference>
<protein>
    <submittedName>
        <fullName evidence="1">Isomerase</fullName>
    </submittedName>
</protein>
<name>A0ABS2UWJ6_9ACTN</name>
<organism evidence="1 2">
    <name type="scientific">Streptomyces zhihengii</name>
    <dbReference type="NCBI Taxonomy" id="1818004"/>
    <lineage>
        <taxon>Bacteria</taxon>
        <taxon>Bacillati</taxon>
        <taxon>Actinomycetota</taxon>
        <taxon>Actinomycetes</taxon>
        <taxon>Kitasatosporales</taxon>
        <taxon>Streptomycetaceae</taxon>
        <taxon>Streptomyces</taxon>
    </lineage>
</organism>
<dbReference type="SUPFAM" id="SSF55331">
    <property type="entry name" value="Tautomerase/MIF"/>
    <property type="match status" value="1"/>
</dbReference>
<accession>A0ABS2UWJ6</accession>
<sequence length="116" mass="12591">MPQITVDCSPGARTALDRRTFALALHRLVVDTVDTRLEACKTRFRPADETVVGDGETDAPLVHVGIALLPGRSEELKARLSQAVVDLLLEHLGTAGGVAPHVSAEIRELEPSYRKR</sequence>
<dbReference type="Proteomes" id="UP000664109">
    <property type="component" value="Unassembled WGS sequence"/>
</dbReference>
<dbReference type="RefSeq" id="WP_205375750.1">
    <property type="nucleotide sequence ID" value="NZ_JAFEJA010000001.1"/>
</dbReference>
<dbReference type="Pfam" id="PF02962">
    <property type="entry name" value="CHMI"/>
    <property type="match status" value="1"/>
</dbReference>
<dbReference type="Gene3D" id="3.30.429.10">
    <property type="entry name" value="Macrophage Migration Inhibitory Factor"/>
    <property type="match status" value="1"/>
</dbReference>
<evidence type="ECO:0000313" key="1">
    <source>
        <dbReference type="EMBL" id="MBM9621951.1"/>
    </source>
</evidence>
<reference evidence="1 2" key="1">
    <citation type="journal article" date="2016" name="Arch. Microbiol.">
        <title>Streptomyces zhihengii sp. nov., isolated from rhizospheric soil of Psammosilene tunicoides.</title>
        <authorList>
            <person name="Huang M.J."/>
            <person name="Fei J.J."/>
            <person name="Salam N."/>
            <person name="Kim C.J."/>
            <person name="Hozzein W.N."/>
            <person name="Xiao M."/>
            <person name="Huang H.Q."/>
            <person name="Li W.J."/>
        </authorList>
    </citation>
    <scope>NUCLEOTIDE SEQUENCE [LARGE SCALE GENOMIC DNA]</scope>
    <source>
        <strain evidence="1 2">YIM T102</strain>
    </source>
</reference>